<comment type="caution">
    <text evidence="1">The sequence shown here is derived from an EMBL/GenBank/DDBJ whole genome shotgun (WGS) entry which is preliminary data.</text>
</comment>
<dbReference type="Proteomes" id="UP001064048">
    <property type="component" value="Chromosome 14"/>
</dbReference>
<protein>
    <submittedName>
        <fullName evidence="1">Uncharacterized protein</fullName>
    </submittedName>
</protein>
<dbReference type="EMBL" id="CM046114">
    <property type="protein sequence ID" value="KAI8420178.1"/>
    <property type="molecule type" value="Genomic_DNA"/>
</dbReference>
<organism evidence="1 2">
    <name type="scientific">Choristoneura fumiferana</name>
    <name type="common">Spruce budworm moth</name>
    <name type="synonym">Archips fumiferana</name>
    <dbReference type="NCBI Taxonomy" id="7141"/>
    <lineage>
        <taxon>Eukaryota</taxon>
        <taxon>Metazoa</taxon>
        <taxon>Ecdysozoa</taxon>
        <taxon>Arthropoda</taxon>
        <taxon>Hexapoda</taxon>
        <taxon>Insecta</taxon>
        <taxon>Pterygota</taxon>
        <taxon>Neoptera</taxon>
        <taxon>Endopterygota</taxon>
        <taxon>Lepidoptera</taxon>
        <taxon>Glossata</taxon>
        <taxon>Ditrysia</taxon>
        <taxon>Tortricoidea</taxon>
        <taxon>Tortricidae</taxon>
        <taxon>Tortricinae</taxon>
        <taxon>Choristoneura</taxon>
    </lineage>
</organism>
<accession>A0ACC0J7X4</accession>
<proteinExistence type="predicted"/>
<evidence type="ECO:0000313" key="2">
    <source>
        <dbReference type="Proteomes" id="UP001064048"/>
    </source>
</evidence>
<reference evidence="1 2" key="1">
    <citation type="journal article" date="2022" name="Genome Biol. Evol.">
        <title>The Spruce Budworm Genome: Reconstructing the Evolutionary History of Antifreeze Proteins.</title>
        <authorList>
            <person name="Beliveau C."/>
            <person name="Gagne P."/>
            <person name="Picq S."/>
            <person name="Vernygora O."/>
            <person name="Keeling C.I."/>
            <person name="Pinkney K."/>
            <person name="Doucet D."/>
            <person name="Wen F."/>
            <person name="Johnston J.S."/>
            <person name="Maaroufi H."/>
            <person name="Boyle B."/>
            <person name="Laroche J."/>
            <person name="Dewar K."/>
            <person name="Juretic N."/>
            <person name="Blackburn G."/>
            <person name="Nisole A."/>
            <person name="Brunet B."/>
            <person name="Brandao M."/>
            <person name="Lumley L."/>
            <person name="Duan J."/>
            <person name="Quan G."/>
            <person name="Lucarotti C.J."/>
            <person name="Roe A.D."/>
            <person name="Sperling F.A.H."/>
            <person name="Levesque R.C."/>
            <person name="Cusson M."/>
        </authorList>
    </citation>
    <scope>NUCLEOTIDE SEQUENCE [LARGE SCALE GENOMIC DNA]</scope>
    <source>
        <strain evidence="1">Glfc:IPQL:Cfum</strain>
    </source>
</reference>
<gene>
    <name evidence="1" type="ORF">MSG28_008738</name>
</gene>
<evidence type="ECO:0000313" key="1">
    <source>
        <dbReference type="EMBL" id="KAI8420178.1"/>
    </source>
</evidence>
<name>A0ACC0J7X4_CHOFU</name>
<sequence length="1101" mass="125122">MGTFATTLGLLLFIVAVRSDEAPKGPKVTHKVSFDLSMGDENIGTVVIGLFGKTVPKTTENFYQLAQKPAGEGYKGSKFHRVIDNFMIQGGDFTKGDGTGGRSIYGDRFEDENFKLRHYGAGWLSMANAGKDTNGSQFFITTTKTPWLDGHVLNTVESIESNEAEEIASALCNMSFQNEELPFHSETDKNSVASSSFSEDMNEEKKSFSSILKPTKQWTNRCSSSRDPVSFDLSMGDENIGTVVIGLFGKTVPKTTENFYQLAQKPAGEGYKGSKFHRVIDNFMIQGGDFTKGDGTGGRSIYGDRFEDENFKLRHYGAGWLSMANAGKDTNGSQVRIWDLIILIPNALFVLFLLVRFNKAQLKLRATSSPIFLTFYSLVWGNVIISLVRCAVAMTVTASMPLGGQVDKVLWVTVKFFLLATEMSVVIFGLAFGHMDSRSSIRYVLLATSFISLAFTITQGTLELIKDDNDTLIDHADLFEHGGVLFWFISSIVFALIYFLILVLPWTPLREYLALPKSISNIESIVFVLSRCKRLRWVILFEMRKIIKDKKIFFWVFISECIKGFTLGVFIVLFSHLDTTLIQNVISETSDLKILLEICKKEFNIIKTKMTEFVDDPKSMIFTEDLKNMVHMAEPSDLELCLKMVKKFNTQTTEYRFGSFVFGPVVMRMFHFLDAPNEALQCFEDPANDKFFDQLVTYQVLLDLLYSHEMYDEMYRVFEKVKERQNSPQSMEYASKLWSDMNKTGTVPLRRACTFFAALALKQGAPHIALESISIQKQHYVTIRNIKIAKVREAVEKSDNKDVKKEFDDIVTAMVDRQLIDSKQMYRNVNVLFGRIKNMMNAQITRIFYASKDFIFILVFRKCRVGIIEVKSVPQFSVFKLQIIYFRHMQLFIYNVVKERIVDTQTKKYLIKTVEDKTLEGSEMSKKHNSHESYVYVHTICLQLDLEFIFTGAPAVFLTIWVISRSFVTVGSNGSDGVLITKLRSANTLETEQYRKATKALLVLIPLLGITNLLVLCGPSDDSWFADAFDYTRALMLSTQGFTVALFYCFMNTEVRHAIRYHVERWKTGRAIAGGRRRGASCSKDWSPRSRTESIRTKLVL</sequence>
<keyword evidence="2" id="KW-1185">Reference proteome</keyword>